<keyword evidence="4" id="KW-0997">Cell inner membrane</keyword>
<keyword evidence="13" id="KW-0961">Cell wall biogenesis/degradation</keyword>
<dbReference type="InterPro" id="IPR017790">
    <property type="entry name" value="Penicillin-binding_protein_2"/>
</dbReference>
<feature type="domain" description="Penicillin-binding protein transpeptidase" evidence="16">
    <location>
        <begin position="260"/>
        <end position="586"/>
    </location>
</feature>
<dbReference type="Gene3D" id="3.90.1310.10">
    <property type="entry name" value="Penicillin-binding protein 2a (Domain 2)"/>
    <property type="match status" value="1"/>
</dbReference>
<dbReference type="GO" id="GO:0009252">
    <property type="term" value="P:peptidoglycan biosynthetic process"/>
    <property type="evidence" value="ECO:0007669"/>
    <property type="project" value="UniProtKB-UniRule"/>
</dbReference>
<dbReference type="AlphaFoldDB" id="A0A9Q8X498"/>
<evidence type="ECO:0000256" key="11">
    <source>
        <dbReference type="ARBA" id="ARBA00022989"/>
    </source>
</evidence>
<evidence type="ECO:0000256" key="3">
    <source>
        <dbReference type="ARBA" id="ARBA00022475"/>
    </source>
</evidence>
<dbReference type="GO" id="GO:0006508">
    <property type="term" value="P:proteolysis"/>
    <property type="evidence" value="ECO:0007669"/>
    <property type="project" value="UniProtKB-KW"/>
</dbReference>
<evidence type="ECO:0000256" key="5">
    <source>
        <dbReference type="ARBA" id="ARBA00022645"/>
    </source>
</evidence>
<keyword evidence="19" id="KW-1185">Reference proteome</keyword>
<keyword evidence="11 15" id="KW-1133">Transmembrane helix</keyword>
<comment type="subcellular location">
    <subcellularLocation>
        <location evidence="2">Cell membrane</location>
    </subcellularLocation>
    <subcellularLocation>
        <location evidence="1">Membrane</location>
        <topology evidence="1">Single-pass membrane protein</topology>
    </subcellularLocation>
</comment>
<dbReference type="Pfam" id="PF00905">
    <property type="entry name" value="Transpeptidase"/>
    <property type="match status" value="1"/>
</dbReference>
<organism evidence="18 19">
    <name type="scientific">SAR86 cluster bacterium</name>
    <dbReference type="NCBI Taxonomy" id="2030880"/>
    <lineage>
        <taxon>Bacteria</taxon>
        <taxon>Pseudomonadati</taxon>
        <taxon>Pseudomonadota</taxon>
        <taxon>Gammaproteobacteria</taxon>
        <taxon>SAR86 cluster</taxon>
    </lineage>
</organism>
<dbReference type="GO" id="GO:0005886">
    <property type="term" value="C:plasma membrane"/>
    <property type="evidence" value="ECO:0007669"/>
    <property type="project" value="UniProtKB-SubCell"/>
</dbReference>
<evidence type="ECO:0000313" key="18">
    <source>
        <dbReference type="EMBL" id="URQ63286.1"/>
    </source>
</evidence>
<feature type="domain" description="Penicillin-binding protein dimerisation" evidence="17">
    <location>
        <begin position="55"/>
        <end position="224"/>
    </location>
</feature>
<keyword evidence="7 15" id="KW-0812">Transmembrane</keyword>
<dbReference type="EMBL" id="CP097966">
    <property type="protein sequence ID" value="URQ63286.1"/>
    <property type="molecule type" value="Genomic_DNA"/>
</dbReference>
<protein>
    <recommendedName>
        <fullName evidence="14">Penicillin-binding protein 2</fullName>
        <ecNumber evidence="14">3.4.16.4</ecNumber>
    </recommendedName>
</protein>
<evidence type="ECO:0000256" key="8">
    <source>
        <dbReference type="ARBA" id="ARBA00022801"/>
    </source>
</evidence>
<evidence type="ECO:0000256" key="13">
    <source>
        <dbReference type="ARBA" id="ARBA00023316"/>
    </source>
</evidence>
<keyword evidence="8 18" id="KW-0378">Hydrolase</keyword>
<evidence type="ECO:0000256" key="4">
    <source>
        <dbReference type="ARBA" id="ARBA00022519"/>
    </source>
</evidence>
<dbReference type="Gene3D" id="3.30.1390.30">
    <property type="entry name" value="Penicillin-binding protein 2a, domain 3"/>
    <property type="match status" value="1"/>
</dbReference>
<sequence>MDNRSFFRGRTIFLTFIFLTLIVIILFRFFYLQVINGDELKELREKNINTFEYVYPKRGRIISKDGFVLAEDRKIFSIAVNLNVKPNEQAIEKLISIFPNKIENQYVKDVVEKSIKTGNQEVVVSKLNQQELSKFLVRSTELEGFSVIENYDRIYDPHPSIFHVLGHMGYLSERDKTYFKSRIDQYTPSLWRRVGKSGVERIYEEQLRGKHGKRFFLRNARGQKKVEIGKEDFTEGNDLNISINFNAQKKAYDLLNGRKGSIVVIDLRDFSIPVAVSAPSISANDLRDISSKEYQALLNDEKRPLFNRAFMGLYPPGSTIKPFFTIFALSNSYTNWQEQIYDDGFFRFAESGRVFNAWREGGHGLTDLNKALVESSNPFFMNLATRYEKDFFTDFLESGSFGKRLCIDCWPHQFSPLISDQWKTKNFGSRLFRGDLVNMGVGQGYLSVTPLHLALISAMIAKKGDYEIPYLVEKEQDIKQLNSDLTEEDWKQLHESLTQVIYSRNGTGIRIQPGDMKLAGKTGTAQVKSINSKEEYDDLRENEEFRDHAMFIGFAPYDDPRYAISVVIENGEWGGSVAGPVARDVLLEVFNAD</sequence>
<dbReference type="GO" id="GO:0009002">
    <property type="term" value="F:serine-type D-Ala-D-Ala carboxypeptidase activity"/>
    <property type="evidence" value="ECO:0007669"/>
    <property type="project" value="UniProtKB-EC"/>
</dbReference>
<keyword evidence="3" id="KW-1003">Cell membrane</keyword>
<dbReference type="InterPro" id="IPR012338">
    <property type="entry name" value="Beta-lactam/transpept-like"/>
</dbReference>
<proteinExistence type="predicted"/>
<dbReference type="GO" id="GO:0008360">
    <property type="term" value="P:regulation of cell shape"/>
    <property type="evidence" value="ECO:0007669"/>
    <property type="project" value="UniProtKB-KW"/>
</dbReference>
<dbReference type="InterPro" id="IPR001460">
    <property type="entry name" value="PCN-bd_Tpept"/>
</dbReference>
<evidence type="ECO:0000256" key="7">
    <source>
        <dbReference type="ARBA" id="ARBA00022692"/>
    </source>
</evidence>
<dbReference type="GO" id="GO:0071555">
    <property type="term" value="P:cell wall organization"/>
    <property type="evidence" value="ECO:0007669"/>
    <property type="project" value="UniProtKB-KW"/>
</dbReference>
<evidence type="ECO:0000256" key="2">
    <source>
        <dbReference type="ARBA" id="ARBA00004236"/>
    </source>
</evidence>
<dbReference type="InterPro" id="IPR036138">
    <property type="entry name" value="PBP_dimer_sf"/>
</dbReference>
<keyword evidence="12 15" id="KW-0472">Membrane</keyword>
<dbReference type="Proteomes" id="UP001056381">
    <property type="component" value="Chromosome"/>
</dbReference>
<evidence type="ECO:0000256" key="12">
    <source>
        <dbReference type="ARBA" id="ARBA00023136"/>
    </source>
</evidence>
<evidence type="ECO:0000256" key="14">
    <source>
        <dbReference type="NCBIfam" id="TIGR03423"/>
    </source>
</evidence>
<keyword evidence="10" id="KW-0573">Peptidoglycan synthesis</keyword>
<keyword evidence="6" id="KW-0645">Protease</keyword>
<dbReference type="SUPFAM" id="SSF56519">
    <property type="entry name" value="Penicillin binding protein dimerisation domain"/>
    <property type="match status" value="1"/>
</dbReference>
<dbReference type="GO" id="GO:0071972">
    <property type="term" value="F:peptidoglycan L,D-transpeptidase activity"/>
    <property type="evidence" value="ECO:0007669"/>
    <property type="project" value="TreeGrafter"/>
</dbReference>
<gene>
    <name evidence="18" type="primary">mrdA</name>
    <name evidence="18" type="ORF">M9B40_00535</name>
</gene>
<dbReference type="SUPFAM" id="SSF56601">
    <property type="entry name" value="beta-lactamase/transpeptidase-like"/>
    <property type="match status" value="1"/>
</dbReference>
<evidence type="ECO:0000313" key="19">
    <source>
        <dbReference type="Proteomes" id="UP001056381"/>
    </source>
</evidence>
<dbReference type="InterPro" id="IPR005311">
    <property type="entry name" value="PBP_dimer"/>
</dbReference>
<keyword evidence="5 18" id="KW-0121">Carboxypeptidase</keyword>
<evidence type="ECO:0000256" key="1">
    <source>
        <dbReference type="ARBA" id="ARBA00004167"/>
    </source>
</evidence>
<dbReference type="PANTHER" id="PTHR30627:SF2">
    <property type="entry name" value="PEPTIDOGLYCAN D,D-TRANSPEPTIDASE MRDA"/>
    <property type="match status" value="1"/>
</dbReference>
<keyword evidence="9" id="KW-0133">Cell shape</keyword>
<dbReference type="PANTHER" id="PTHR30627">
    <property type="entry name" value="PEPTIDOGLYCAN D,D-TRANSPEPTIDASE"/>
    <property type="match status" value="1"/>
</dbReference>
<dbReference type="Gene3D" id="3.40.710.10">
    <property type="entry name" value="DD-peptidase/beta-lactamase superfamily"/>
    <property type="match status" value="1"/>
</dbReference>
<dbReference type="EC" id="3.4.16.4" evidence="14"/>
<dbReference type="GO" id="GO:0008658">
    <property type="term" value="F:penicillin binding"/>
    <property type="evidence" value="ECO:0007669"/>
    <property type="project" value="UniProtKB-UniRule"/>
</dbReference>
<evidence type="ECO:0000256" key="15">
    <source>
        <dbReference type="SAM" id="Phobius"/>
    </source>
</evidence>
<evidence type="ECO:0000256" key="10">
    <source>
        <dbReference type="ARBA" id="ARBA00022984"/>
    </source>
</evidence>
<dbReference type="InterPro" id="IPR050515">
    <property type="entry name" value="Beta-lactam/transpept"/>
</dbReference>
<name>A0A9Q8X498_9GAMM</name>
<evidence type="ECO:0000259" key="16">
    <source>
        <dbReference type="Pfam" id="PF00905"/>
    </source>
</evidence>
<evidence type="ECO:0000256" key="9">
    <source>
        <dbReference type="ARBA" id="ARBA00022960"/>
    </source>
</evidence>
<evidence type="ECO:0000259" key="17">
    <source>
        <dbReference type="Pfam" id="PF03717"/>
    </source>
</evidence>
<dbReference type="NCBIfam" id="TIGR03423">
    <property type="entry name" value="pbp2_mrdA"/>
    <property type="match status" value="1"/>
</dbReference>
<evidence type="ECO:0000256" key="6">
    <source>
        <dbReference type="ARBA" id="ARBA00022670"/>
    </source>
</evidence>
<reference evidence="18" key="1">
    <citation type="submission" date="2022-05" db="EMBL/GenBank/DDBJ databases">
        <title>Single-amplified genomics reveal most streamlined microbe among free-living bacteria.</title>
        <authorList>
            <person name="Roda-Garcia J."/>
            <person name="Haro-Moreno J.M."/>
            <person name="Rodriguez-Valera F."/>
            <person name="Almagro-Moreno S."/>
            <person name="Lopez-Perez M."/>
        </authorList>
    </citation>
    <scope>NUCLEOTIDE SEQUENCE</scope>
    <source>
        <strain evidence="18">TMED112-D2-2</strain>
    </source>
</reference>
<feature type="transmembrane region" description="Helical" evidence="15">
    <location>
        <begin position="12"/>
        <end position="31"/>
    </location>
</feature>
<dbReference type="Pfam" id="PF03717">
    <property type="entry name" value="PBP_dimer"/>
    <property type="match status" value="1"/>
</dbReference>
<accession>A0A9Q8X498</accession>